<feature type="region of interest" description="Disordered" evidence="1">
    <location>
        <begin position="80"/>
        <end position="182"/>
    </location>
</feature>
<sequence length="182" mass="19525">MGPTTTTQGRELHDGGGECEVAWQRTRDHDWRGSDDLHAHPPRCSWWWELRWTRSSRTSPHAFPLRFIQPVPVACRSCRLAPDESRSPPPPLTLARARSGPPGAAAGGNPLPTRCSDAPAGGTHQTGSQAGARRAGASYRAPQPDLSVDPHGRTAPQPPPAVRTSDRRGGDLSPHSSGCQSN</sequence>
<name>A0A8J5VEW1_ZIZPA</name>
<reference evidence="2" key="2">
    <citation type="submission" date="2021-02" db="EMBL/GenBank/DDBJ databases">
        <authorList>
            <person name="Kimball J.A."/>
            <person name="Haas M.W."/>
            <person name="Macchietto M."/>
            <person name="Kono T."/>
            <person name="Duquette J."/>
            <person name="Shao M."/>
        </authorList>
    </citation>
    <scope>NUCLEOTIDE SEQUENCE</scope>
    <source>
        <tissue evidence="2">Fresh leaf tissue</tissue>
    </source>
</reference>
<feature type="compositionally biased region" description="Low complexity" evidence="1">
    <location>
        <begin position="94"/>
        <end position="112"/>
    </location>
</feature>
<evidence type="ECO:0000313" key="3">
    <source>
        <dbReference type="Proteomes" id="UP000729402"/>
    </source>
</evidence>
<comment type="caution">
    <text evidence="2">The sequence shown here is derived from an EMBL/GenBank/DDBJ whole genome shotgun (WGS) entry which is preliminary data.</text>
</comment>
<dbReference type="Proteomes" id="UP000729402">
    <property type="component" value="Unassembled WGS sequence"/>
</dbReference>
<reference evidence="2" key="1">
    <citation type="journal article" date="2021" name="bioRxiv">
        <title>Whole Genome Assembly and Annotation of Northern Wild Rice, Zizania palustris L., Supports a Whole Genome Duplication in the Zizania Genus.</title>
        <authorList>
            <person name="Haas M."/>
            <person name="Kono T."/>
            <person name="Macchietto M."/>
            <person name="Millas R."/>
            <person name="McGilp L."/>
            <person name="Shao M."/>
            <person name="Duquette J."/>
            <person name="Hirsch C.N."/>
            <person name="Kimball J."/>
        </authorList>
    </citation>
    <scope>NUCLEOTIDE SEQUENCE</scope>
    <source>
        <tissue evidence="2">Fresh leaf tissue</tissue>
    </source>
</reference>
<dbReference type="AlphaFoldDB" id="A0A8J5VEW1"/>
<evidence type="ECO:0000256" key="1">
    <source>
        <dbReference type="SAM" id="MobiDB-lite"/>
    </source>
</evidence>
<keyword evidence="3" id="KW-1185">Reference proteome</keyword>
<accession>A0A8J5VEW1</accession>
<protein>
    <submittedName>
        <fullName evidence="2">Uncharacterized protein</fullName>
    </submittedName>
</protein>
<organism evidence="2 3">
    <name type="scientific">Zizania palustris</name>
    <name type="common">Northern wild rice</name>
    <dbReference type="NCBI Taxonomy" id="103762"/>
    <lineage>
        <taxon>Eukaryota</taxon>
        <taxon>Viridiplantae</taxon>
        <taxon>Streptophyta</taxon>
        <taxon>Embryophyta</taxon>
        <taxon>Tracheophyta</taxon>
        <taxon>Spermatophyta</taxon>
        <taxon>Magnoliopsida</taxon>
        <taxon>Liliopsida</taxon>
        <taxon>Poales</taxon>
        <taxon>Poaceae</taxon>
        <taxon>BOP clade</taxon>
        <taxon>Oryzoideae</taxon>
        <taxon>Oryzeae</taxon>
        <taxon>Zizaniinae</taxon>
        <taxon>Zizania</taxon>
    </lineage>
</organism>
<evidence type="ECO:0000313" key="2">
    <source>
        <dbReference type="EMBL" id="KAG8057271.1"/>
    </source>
</evidence>
<feature type="compositionally biased region" description="Low complexity" evidence="1">
    <location>
        <begin position="127"/>
        <end position="141"/>
    </location>
</feature>
<gene>
    <name evidence="2" type="ORF">GUJ93_ZPchr0002g23623</name>
</gene>
<proteinExistence type="predicted"/>
<dbReference type="EMBL" id="JAAALK010000287">
    <property type="protein sequence ID" value="KAG8057271.1"/>
    <property type="molecule type" value="Genomic_DNA"/>
</dbReference>